<dbReference type="InterPro" id="IPR040439">
    <property type="entry name" value="FAM237A/B"/>
</dbReference>
<evidence type="ECO:0000313" key="1">
    <source>
        <dbReference type="EMBL" id="CAJ0964436.1"/>
    </source>
</evidence>
<evidence type="ECO:0000313" key="2">
    <source>
        <dbReference type="Proteomes" id="UP001176940"/>
    </source>
</evidence>
<dbReference type="PANTHER" id="PTHR36690:SF1">
    <property type="entry name" value="PROTEIN FAM237B"/>
    <property type="match status" value="1"/>
</dbReference>
<comment type="caution">
    <text evidence="1">The sequence shown here is derived from an EMBL/GenBank/DDBJ whole genome shotgun (WGS) entry which is preliminary data.</text>
</comment>
<keyword evidence="2" id="KW-1185">Reference proteome</keyword>
<name>A0ABN9MDS3_9NEOB</name>
<accession>A0ABN9MDS3</accession>
<organism evidence="1 2">
    <name type="scientific">Ranitomeya imitator</name>
    <name type="common">mimic poison frog</name>
    <dbReference type="NCBI Taxonomy" id="111125"/>
    <lineage>
        <taxon>Eukaryota</taxon>
        <taxon>Metazoa</taxon>
        <taxon>Chordata</taxon>
        <taxon>Craniata</taxon>
        <taxon>Vertebrata</taxon>
        <taxon>Euteleostomi</taxon>
        <taxon>Amphibia</taxon>
        <taxon>Batrachia</taxon>
        <taxon>Anura</taxon>
        <taxon>Neobatrachia</taxon>
        <taxon>Hyloidea</taxon>
        <taxon>Dendrobatidae</taxon>
        <taxon>Dendrobatinae</taxon>
        <taxon>Ranitomeya</taxon>
    </lineage>
</organism>
<dbReference type="EMBL" id="CAUEEQ010060644">
    <property type="protein sequence ID" value="CAJ0964436.1"/>
    <property type="molecule type" value="Genomic_DNA"/>
</dbReference>
<dbReference type="Proteomes" id="UP001176940">
    <property type="component" value="Unassembled WGS sequence"/>
</dbReference>
<sequence length="204" mass="22985">MLVGGIIILIPAREISCRQPCLAAAYSPLPIENTCVLSQIVHTIVMESPSSWCLQLIYLLTVTSIYARSVYTKEPHERLHSGNLGEIDHECWEAASRKLVEMKKLRVADTIMGLWDFMIYLKESTNPKHNALFDGLAQDFWDIYVDCVLSRSHGVGRRQAMAPNLPLYLQKPIKGNSSKLAINFLLEALRSKGVHRRAVSSARH</sequence>
<evidence type="ECO:0008006" key="3">
    <source>
        <dbReference type="Google" id="ProtNLM"/>
    </source>
</evidence>
<reference evidence="1" key="1">
    <citation type="submission" date="2023-07" db="EMBL/GenBank/DDBJ databases">
        <authorList>
            <person name="Stuckert A."/>
        </authorList>
    </citation>
    <scope>NUCLEOTIDE SEQUENCE</scope>
</reference>
<proteinExistence type="predicted"/>
<dbReference type="PANTHER" id="PTHR36690">
    <property type="entry name" value="PROTEIN FAM237A"/>
    <property type="match status" value="1"/>
</dbReference>
<gene>
    <name evidence="1" type="ORF">RIMI_LOCUS19202421</name>
</gene>
<protein>
    <recommendedName>
        <fullName evidence="3">Family with sequence similarity 237 member B</fullName>
    </recommendedName>
</protein>